<gene>
    <name evidence="7" type="ORF">XA68_11437</name>
</gene>
<reference evidence="7 8" key="1">
    <citation type="journal article" date="2015" name="BMC Genomics">
        <title>Gene expression during zombie ant biting behavior reflects the complexity underlying fungal parasitic behavioral manipulation.</title>
        <authorList>
            <person name="de Bekker C."/>
            <person name="Ohm R.A."/>
            <person name="Loreto R.G."/>
            <person name="Sebastian A."/>
            <person name="Albert I."/>
            <person name="Merrow M."/>
            <person name="Brachmann A."/>
            <person name="Hughes D.P."/>
        </authorList>
    </citation>
    <scope>NUCLEOTIDE SEQUENCE [LARGE SCALE GENOMIC DNA]</scope>
    <source>
        <strain evidence="7 8">SC16a</strain>
    </source>
</reference>
<evidence type="ECO:0000256" key="2">
    <source>
        <dbReference type="ARBA" id="ARBA00022553"/>
    </source>
</evidence>
<dbReference type="InterPro" id="IPR009081">
    <property type="entry name" value="PP-bd_ACP"/>
</dbReference>
<dbReference type="InterPro" id="IPR036736">
    <property type="entry name" value="ACP-like_sf"/>
</dbReference>
<evidence type="ECO:0000256" key="1">
    <source>
        <dbReference type="ARBA" id="ARBA00022450"/>
    </source>
</evidence>
<feature type="domain" description="Carrier" evidence="6">
    <location>
        <begin position="928"/>
        <end position="1005"/>
    </location>
</feature>
<organism evidence="7 8">
    <name type="scientific">Ophiocordyceps unilateralis</name>
    <name type="common">Zombie-ant fungus</name>
    <name type="synonym">Torrubia unilateralis</name>
    <dbReference type="NCBI Taxonomy" id="268505"/>
    <lineage>
        <taxon>Eukaryota</taxon>
        <taxon>Fungi</taxon>
        <taxon>Dikarya</taxon>
        <taxon>Ascomycota</taxon>
        <taxon>Pezizomycotina</taxon>
        <taxon>Sordariomycetes</taxon>
        <taxon>Hypocreomycetidae</taxon>
        <taxon>Hypocreales</taxon>
        <taxon>Ophiocordycipitaceae</taxon>
        <taxon>Ophiocordyceps</taxon>
    </lineage>
</organism>
<dbReference type="InterPro" id="IPR050091">
    <property type="entry name" value="PKS_NRPS_Biosynth_Enz"/>
</dbReference>
<dbReference type="InterPro" id="IPR057326">
    <property type="entry name" value="KR_dom"/>
</dbReference>
<dbReference type="Gene3D" id="3.90.180.10">
    <property type="entry name" value="Medium-chain alcohol dehydrogenases, catalytic domain"/>
    <property type="match status" value="1"/>
</dbReference>
<proteinExistence type="predicted"/>
<dbReference type="SMART" id="SM00823">
    <property type="entry name" value="PKS_PP"/>
    <property type="match status" value="1"/>
</dbReference>
<dbReference type="InterPro" id="IPR020843">
    <property type="entry name" value="ER"/>
</dbReference>
<dbReference type="Gene3D" id="3.40.50.720">
    <property type="entry name" value="NAD(P)-binding Rossmann-like Domain"/>
    <property type="match status" value="2"/>
</dbReference>
<dbReference type="GO" id="GO:1901336">
    <property type="term" value="P:lactone biosynthetic process"/>
    <property type="evidence" value="ECO:0007669"/>
    <property type="project" value="UniProtKB-ARBA"/>
</dbReference>
<dbReference type="SUPFAM" id="SSF50129">
    <property type="entry name" value="GroES-like"/>
    <property type="match status" value="1"/>
</dbReference>
<evidence type="ECO:0000256" key="3">
    <source>
        <dbReference type="ARBA" id="ARBA00022679"/>
    </source>
</evidence>
<dbReference type="GO" id="GO:0030639">
    <property type="term" value="P:polyketide biosynthetic process"/>
    <property type="evidence" value="ECO:0007669"/>
    <property type="project" value="UniProtKB-ARBA"/>
</dbReference>
<evidence type="ECO:0000256" key="4">
    <source>
        <dbReference type="ARBA" id="ARBA00023002"/>
    </source>
</evidence>
<dbReference type="GO" id="GO:0031177">
    <property type="term" value="F:phosphopantetheine binding"/>
    <property type="evidence" value="ECO:0007669"/>
    <property type="project" value="InterPro"/>
</dbReference>
<dbReference type="Pfam" id="PF23114">
    <property type="entry name" value="NAD-bd_HRPKS_sdrA"/>
    <property type="match status" value="1"/>
</dbReference>
<name>A0A2A9PPA3_OPHUN</name>
<sequence length="1014" mass="109081">MTPVNDRVSEQIEPPPICFKVQWEEMGVKAGGENGHNGHANGVNGHVNGVNGHGNGVNGHANGVNGVNGSNGHVEVVSEFSAPVVIISDEGESDPLAKSLVDLIALKTGGASPTISSLDTVDGSDKICIAICELNSPVISNMTGKGFDKLQKMILTANALLWVSAGTSKKAKHPDSALAQGLLRTVRSETSKLAATLDLDPDSSLDYGSRSELIIQALRRVLASEEETGPSDFEFAESQGKLVVPRVVEDHEMNQLVQHQTQPTGPYLQPFDQYGRRLQIAIGTYGALDSLYFCDQPPVPLRDDEVEVKIAATGMNFKDVVIAMGQVPSSYLGVECSGTISNVGAKVTSLSVGDRVCAMSLGAYGTFARCRATSAAVIPHDMTFETAASIPVVYSTAYYGMLELARLQPGESILIHAASGGVGQAAIQLAQMIGADIYATVGGADKKELLMTKYGIPEDRIFYSRNPDFGPAIREATDGHGVDVVLNSLAGELLRESWESLAHFGRFIEIGKRDITSNTRLDMNKFEYNVTFSSVDLTLVASERPMIMSSVLTSVMELMEKKQIAPIGPITVMGISELETALRTLQSGKSTGKLIISPRAGEQVKVSLLYSLFCSSRLFREADWGTKPQQVTHRPAATILNGHATYIIIGGTGGLGRSMAKRMVQRGAKHIVLLSRGGRMTAELAQLSEECQQLGATITVKPCNVANEGSVRQVVEDCTRSLPPIRGVIHAAMVLRDMLFEKMSFDDFHQVMEAKVAGTWNFHRALSSHQLDFFIMLSSVAGIVGNRGQAAYAAANTFLDAFVQYRTQRGLPATSIDLTAVEDVGYLAENAARSKEVLQTLEGSSFGEAEVLALLEAGIRGQISQLSNSQCITGLSFAGQSLPFYADDARFSHLREAFQSATETTDAAAPGQSSLPSQELLQAPSYDAAANIVSQRIWEKLCAILMLQPNDMDPKTSVKSYGLDSLNAIELRNWIGKEYLAHLQVLELLTSGTILDLATLTMKKSKIKHAHKEP</sequence>
<dbReference type="GO" id="GO:0016491">
    <property type="term" value="F:oxidoreductase activity"/>
    <property type="evidence" value="ECO:0007669"/>
    <property type="project" value="UniProtKB-KW"/>
</dbReference>
<dbReference type="InterPro" id="IPR036291">
    <property type="entry name" value="NAD(P)-bd_dom_sf"/>
</dbReference>
<evidence type="ECO:0000313" key="8">
    <source>
        <dbReference type="Proteomes" id="UP000037136"/>
    </source>
</evidence>
<keyword evidence="1" id="KW-0596">Phosphopantetheine</keyword>
<dbReference type="InterPro" id="IPR011032">
    <property type="entry name" value="GroES-like_sf"/>
</dbReference>
<evidence type="ECO:0000256" key="5">
    <source>
        <dbReference type="ARBA" id="ARBA00023268"/>
    </source>
</evidence>
<keyword evidence="4" id="KW-0560">Oxidoreductase</keyword>
<dbReference type="OrthoDB" id="329835at2759"/>
<dbReference type="SUPFAM" id="SSF47336">
    <property type="entry name" value="ACP-like"/>
    <property type="match status" value="1"/>
</dbReference>
<dbReference type="InterPro" id="IPR020806">
    <property type="entry name" value="PKS_PP-bd"/>
</dbReference>
<dbReference type="Pfam" id="PF23297">
    <property type="entry name" value="ACP_SdgA_C"/>
    <property type="match status" value="1"/>
</dbReference>
<evidence type="ECO:0000313" key="7">
    <source>
        <dbReference type="EMBL" id="PFH62881.1"/>
    </source>
</evidence>
<dbReference type="AlphaFoldDB" id="A0A2A9PPA3"/>
<dbReference type="FunFam" id="3.40.50.720:FF:000209">
    <property type="entry name" value="Polyketide synthase Pks12"/>
    <property type="match status" value="1"/>
</dbReference>
<dbReference type="InterPro" id="IPR013154">
    <property type="entry name" value="ADH-like_N"/>
</dbReference>
<protein>
    <recommendedName>
        <fullName evidence="6">Carrier domain-containing protein</fullName>
    </recommendedName>
</protein>
<dbReference type="SUPFAM" id="SSF51735">
    <property type="entry name" value="NAD(P)-binding Rossmann-fold domains"/>
    <property type="match status" value="2"/>
</dbReference>
<dbReference type="PANTHER" id="PTHR43775:SF13">
    <property type="entry name" value="POLYKETIDE SYNTHASE 1"/>
    <property type="match status" value="1"/>
</dbReference>
<keyword evidence="5" id="KW-0511">Multifunctional enzyme</keyword>
<dbReference type="Pfam" id="PF13602">
    <property type="entry name" value="ADH_zinc_N_2"/>
    <property type="match status" value="1"/>
</dbReference>
<dbReference type="EMBL" id="LAZP02000015">
    <property type="protein sequence ID" value="PFH62881.1"/>
    <property type="molecule type" value="Genomic_DNA"/>
</dbReference>
<dbReference type="PROSITE" id="PS00012">
    <property type="entry name" value="PHOSPHOPANTETHEINE"/>
    <property type="match status" value="1"/>
</dbReference>
<dbReference type="CDD" id="cd05195">
    <property type="entry name" value="enoyl_red"/>
    <property type="match status" value="1"/>
</dbReference>
<dbReference type="PANTHER" id="PTHR43775">
    <property type="entry name" value="FATTY ACID SYNTHASE"/>
    <property type="match status" value="1"/>
</dbReference>
<comment type="caution">
    <text evidence="7">The sequence shown here is derived from an EMBL/GenBank/DDBJ whole genome shotgun (WGS) entry which is preliminary data.</text>
</comment>
<dbReference type="Pfam" id="PF08240">
    <property type="entry name" value="ADH_N"/>
    <property type="match status" value="1"/>
</dbReference>
<dbReference type="Gene3D" id="1.10.1200.10">
    <property type="entry name" value="ACP-like"/>
    <property type="match status" value="1"/>
</dbReference>
<dbReference type="SMART" id="SM00822">
    <property type="entry name" value="PKS_KR"/>
    <property type="match status" value="1"/>
</dbReference>
<dbReference type="InterPro" id="IPR056501">
    <property type="entry name" value="NAD-bd_HRPKS_sdrA"/>
</dbReference>
<dbReference type="SMART" id="SM00829">
    <property type="entry name" value="PKS_ER"/>
    <property type="match status" value="1"/>
</dbReference>
<dbReference type="Proteomes" id="UP000037136">
    <property type="component" value="Unassembled WGS sequence"/>
</dbReference>
<keyword evidence="8" id="KW-1185">Reference proteome</keyword>
<evidence type="ECO:0000259" key="6">
    <source>
        <dbReference type="PROSITE" id="PS50075"/>
    </source>
</evidence>
<dbReference type="PROSITE" id="PS50075">
    <property type="entry name" value="CARRIER"/>
    <property type="match status" value="1"/>
</dbReference>
<dbReference type="GO" id="GO:0006633">
    <property type="term" value="P:fatty acid biosynthetic process"/>
    <property type="evidence" value="ECO:0007669"/>
    <property type="project" value="TreeGrafter"/>
</dbReference>
<dbReference type="GO" id="GO:0004312">
    <property type="term" value="F:fatty acid synthase activity"/>
    <property type="evidence" value="ECO:0007669"/>
    <property type="project" value="TreeGrafter"/>
</dbReference>
<accession>A0A2A9PPA3</accession>
<reference evidence="7 8" key="2">
    <citation type="journal article" date="2017" name="Sci. Rep.">
        <title>Ant-infecting Ophiocordyceps genomes reveal a high diversity of potential behavioral manipulation genes and a possible major role for enterotoxins.</title>
        <authorList>
            <person name="de Bekker C."/>
            <person name="Ohm R.A."/>
            <person name="Evans H.C."/>
            <person name="Brachmann A."/>
            <person name="Hughes D.P."/>
        </authorList>
    </citation>
    <scope>NUCLEOTIDE SEQUENCE [LARGE SCALE GENOMIC DNA]</scope>
    <source>
        <strain evidence="7 8">SC16a</strain>
    </source>
</reference>
<keyword evidence="2" id="KW-0597">Phosphoprotein</keyword>
<dbReference type="STRING" id="268505.A0A2A9PPA3"/>
<dbReference type="Pfam" id="PF08659">
    <property type="entry name" value="KR"/>
    <property type="match status" value="1"/>
</dbReference>
<dbReference type="InterPro" id="IPR013968">
    <property type="entry name" value="PKS_KR"/>
</dbReference>
<dbReference type="InterPro" id="IPR006162">
    <property type="entry name" value="Ppantetheine_attach_site"/>
</dbReference>
<keyword evidence="3" id="KW-0808">Transferase</keyword>